<organism evidence="1">
    <name type="scientific">Podoviridae sp. ct53O25</name>
    <dbReference type="NCBI Taxonomy" id="2826539"/>
    <lineage>
        <taxon>Viruses</taxon>
        <taxon>Duplodnaviria</taxon>
        <taxon>Heunggongvirae</taxon>
        <taxon>Uroviricota</taxon>
        <taxon>Caudoviricetes</taxon>
    </lineage>
</organism>
<sequence length="47" mass="5624">MTDRKLSQRTKRKVRSFNTWRTTPLAQMKKKNTSQKWAHFLAQISST</sequence>
<accession>A0A8S5MCE7</accession>
<dbReference type="EMBL" id="BK014869">
    <property type="protein sequence ID" value="DAD79619.1"/>
    <property type="molecule type" value="Genomic_DNA"/>
</dbReference>
<proteinExistence type="predicted"/>
<reference evidence="1" key="1">
    <citation type="journal article" date="2021" name="Proc. Natl. Acad. Sci. U.S.A.">
        <title>A Catalog of Tens of Thousands of Viruses from Human Metagenomes Reveals Hidden Associations with Chronic Diseases.</title>
        <authorList>
            <person name="Tisza M.J."/>
            <person name="Buck C.B."/>
        </authorList>
    </citation>
    <scope>NUCLEOTIDE SEQUENCE</scope>
    <source>
        <strain evidence="1">Ct53O25</strain>
    </source>
</reference>
<protein>
    <submittedName>
        <fullName evidence="1">Uncharacterized protein</fullName>
    </submittedName>
</protein>
<name>A0A8S5MCE7_9CAUD</name>
<evidence type="ECO:0000313" key="1">
    <source>
        <dbReference type="EMBL" id="DAD79619.1"/>
    </source>
</evidence>